<reference evidence="3 4" key="1">
    <citation type="journal article" date="2017" name="Nat. Commun.">
        <title>Genome assembly with in vitro proximity ligation data and whole-genome triplication in lettuce.</title>
        <authorList>
            <person name="Reyes-Chin-Wo S."/>
            <person name="Wang Z."/>
            <person name="Yang X."/>
            <person name="Kozik A."/>
            <person name="Arikit S."/>
            <person name="Song C."/>
            <person name="Xia L."/>
            <person name="Froenicke L."/>
            <person name="Lavelle D.O."/>
            <person name="Truco M.J."/>
            <person name="Xia R."/>
            <person name="Zhu S."/>
            <person name="Xu C."/>
            <person name="Xu H."/>
            <person name="Xu X."/>
            <person name="Cox K."/>
            <person name="Korf I."/>
            <person name="Meyers B.C."/>
            <person name="Michelmore R.W."/>
        </authorList>
    </citation>
    <scope>NUCLEOTIDE SEQUENCE [LARGE SCALE GENOMIC DNA]</scope>
    <source>
        <strain evidence="4">cv. Salinas</strain>
        <tissue evidence="3">Seedlings</tissue>
    </source>
</reference>
<accession>A0A9R1WI65</accession>
<evidence type="ECO:0000313" key="4">
    <source>
        <dbReference type="Proteomes" id="UP000235145"/>
    </source>
</evidence>
<dbReference type="Pfam" id="PF10551">
    <property type="entry name" value="MULE"/>
    <property type="match status" value="1"/>
</dbReference>
<evidence type="ECO:0000313" key="3">
    <source>
        <dbReference type="EMBL" id="KAJ0222911.1"/>
    </source>
</evidence>
<organism evidence="3 4">
    <name type="scientific">Lactuca sativa</name>
    <name type="common">Garden lettuce</name>
    <dbReference type="NCBI Taxonomy" id="4236"/>
    <lineage>
        <taxon>Eukaryota</taxon>
        <taxon>Viridiplantae</taxon>
        <taxon>Streptophyta</taxon>
        <taxon>Embryophyta</taxon>
        <taxon>Tracheophyta</taxon>
        <taxon>Spermatophyta</taxon>
        <taxon>Magnoliopsida</taxon>
        <taxon>eudicotyledons</taxon>
        <taxon>Gunneridae</taxon>
        <taxon>Pentapetalae</taxon>
        <taxon>asterids</taxon>
        <taxon>campanulids</taxon>
        <taxon>Asterales</taxon>
        <taxon>Asteraceae</taxon>
        <taxon>Cichorioideae</taxon>
        <taxon>Cichorieae</taxon>
        <taxon>Lactucinae</taxon>
        <taxon>Lactuca</taxon>
    </lineage>
</organism>
<sequence>MAIFISLKVHFQGVFINKPFCYSDGVHHVFENIVLLFVGFLERFTQEKCEKLYYCQPDLQIPEGLTLLSNELQYQEFIDIAYRCGVQVPVYIDHFGTIVHVTKANENENEDNYSVKSNMSIEGEEGINLTDFMSPQQSNMKGVTYERVSQANGNEDATEGDPNFDEDENIPDVKGKQMFNEDISWKKQFPILVKRLLVKCSDGQCTFRLWASWMSEEHSFQIKSLIIEHNCARNFKLGSIVNYRWIGSHFTREVLENQKFNVRMLKEEVKTKFGIEEGWRSSCRGIINLDGCFLKATCTGQLLRVVGRDGNNHIYPIVWVVVCVENKDNWKWFLENLQEDLHLEGMFLFIMSWLICFKCDLLLNVLIM</sequence>
<keyword evidence="1" id="KW-0812">Transmembrane</keyword>
<feature type="domain" description="MULE transposase" evidence="2">
    <location>
        <begin position="287"/>
        <end position="338"/>
    </location>
</feature>
<gene>
    <name evidence="3" type="ORF">LSAT_V11C200061390</name>
</gene>
<evidence type="ECO:0000259" key="2">
    <source>
        <dbReference type="Pfam" id="PF10551"/>
    </source>
</evidence>
<dbReference type="PANTHER" id="PTHR31973">
    <property type="entry name" value="POLYPROTEIN, PUTATIVE-RELATED"/>
    <property type="match status" value="1"/>
</dbReference>
<keyword evidence="1" id="KW-0472">Membrane</keyword>
<keyword evidence="4" id="KW-1185">Reference proteome</keyword>
<protein>
    <recommendedName>
        <fullName evidence="2">MULE transposase domain-containing protein</fullName>
    </recommendedName>
</protein>
<feature type="transmembrane region" description="Helical" evidence="1">
    <location>
        <begin position="346"/>
        <end position="367"/>
    </location>
</feature>
<keyword evidence="1" id="KW-1133">Transmembrane helix</keyword>
<dbReference type="AlphaFoldDB" id="A0A9R1WI65"/>
<dbReference type="PANTHER" id="PTHR31973:SF189">
    <property type="entry name" value="TRANSPOSASE, MUDR, PLANT, MULE TRANSPOSASE DOMAIN PROTEIN-RELATED"/>
    <property type="match status" value="1"/>
</dbReference>
<dbReference type="EMBL" id="NBSK02000002">
    <property type="protein sequence ID" value="KAJ0222911.1"/>
    <property type="molecule type" value="Genomic_DNA"/>
</dbReference>
<name>A0A9R1WI65_LACSA</name>
<evidence type="ECO:0000256" key="1">
    <source>
        <dbReference type="SAM" id="Phobius"/>
    </source>
</evidence>
<comment type="caution">
    <text evidence="3">The sequence shown here is derived from an EMBL/GenBank/DDBJ whole genome shotgun (WGS) entry which is preliminary data.</text>
</comment>
<dbReference type="Proteomes" id="UP000235145">
    <property type="component" value="Unassembled WGS sequence"/>
</dbReference>
<dbReference type="InterPro" id="IPR018289">
    <property type="entry name" value="MULE_transposase_dom"/>
</dbReference>
<proteinExistence type="predicted"/>